<evidence type="ECO:0000313" key="3">
    <source>
        <dbReference type="Proteomes" id="UP000288212"/>
    </source>
</evidence>
<comment type="caution">
    <text evidence="2">The sequence shown here is derived from an EMBL/GenBank/DDBJ whole genome shotgun (WGS) entry which is preliminary data.</text>
</comment>
<evidence type="ECO:0000313" key="2">
    <source>
        <dbReference type="EMBL" id="RUO18622.1"/>
    </source>
</evidence>
<keyword evidence="3" id="KW-1185">Reference proteome</keyword>
<accession>A0A432VQT1</accession>
<dbReference type="AlphaFoldDB" id="A0A432VQT1"/>
<feature type="transmembrane region" description="Helical" evidence="1">
    <location>
        <begin position="215"/>
        <end position="236"/>
    </location>
</feature>
<gene>
    <name evidence="2" type="ORF">CWE06_10285</name>
</gene>
<name>A0A432VQT1_9GAMM</name>
<keyword evidence="1" id="KW-0812">Transmembrane</keyword>
<keyword evidence="1" id="KW-0472">Membrane</keyword>
<dbReference type="EMBL" id="PIPI01000008">
    <property type="protein sequence ID" value="RUO18622.1"/>
    <property type="molecule type" value="Genomic_DNA"/>
</dbReference>
<sequence length="413" mass="45866">MLPQPYIEPVRSYFHCWQRQRYWRSQAVAAGSAGSVASVGPVESSGLNQASSVVFQQAKIGRQRYLLLTAAGQMNYLAWALQLCRRPQSVFCLQLSSCFLTLAWDDTVLLAYVFTDSPPEFLLRNLAQRQGFQPRVYFYSPAEALSRAEALSPERQEQPNRQGQISDLGQLIADYFVSPCELVSLANEPAAVSVRRTQANTGNRWQAHVGRSRKVVVSVLVFVVLLIGMSTVWWLATVLMPVGSGSGTDKVVGTDAVATDAVETEGNVLPAVDSDTRLGVQVFPALFLLPELIKEQDLQAYRIELQQGGGLPKLLVTNSSEQDWLRAFELEHLPAHEFATGVLPTLLSEWLPDFELQQQGNDFTVRFREAWLEDLATFAFLAFTHGFAVTAIDVRGNEGYVSGEIRFWTKVGS</sequence>
<proteinExistence type="predicted"/>
<evidence type="ECO:0000256" key="1">
    <source>
        <dbReference type="SAM" id="Phobius"/>
    </source>
</evidence>
<dbReference type="RefSeq" id="WP_126793790.1">
    <property type="nucleotide sequence ID" value="NZ_PIPI01000008.1"/>
</dbReference>
<keyword evidence="1" id="KW-1133">Transmembrane helix</keyword>
<reference evidence="2 3" key="1">
    <citation type="journal article" date="2011" name="Front. Microbiol.">
        <title>Genomic signatures of strain selection and enhancement in Bacillus atrophaeus var. globigii, a historical biowarfare simulant.</title>
        <authorList>
            <person name="Gibbons H.S."/>
            <person name="Broomall S.M."/>
            <person name="McNew L.A."/>
            <person name="Daligault H."/>
            <person name="Chapman C."/>
            <person name="Bruce D."/>
            <person name="Karavis M."/>
            <person name="Krepps M."/>
            <person name="McGregor P.A."/>
            <person name="Hong C."/>
            <person name="Park K.H."/>
            <person name="Akmal A."/>
            <person name="Feldman A."/>
            <person name="Lin J.S."/>
            <person name="Chang W.E."/>
            <person name="Higgs B.W."/>
            <person name="Demirev P."/>
            <person name="Lindquist J."/>
            <person name="Liem A."/>
            <person name="Fochler E."/>
            <person name="Read T.D."/>
            <person name="Tapia R."/>
            <person name="Johnson S."/>
            <person name="Bishop-Lilly K.A."/>
            <person name="Detter C."/>
            <person name="Han C."/>
            <person name="Sozhamannan S."/>
            <person name="Rosenzweig C.N."/>
            <person name="Skowronski E.W."/>
        </authorList>
    </citation>
    <scope>NUCLEOTIDE SEQUENCE [LARGE SCALE GENOMIC DNA]</scope>
    <source>
        <strain evidence="2 3">AK5</strain>
    </source>
</reference>
<protein>
    <submittedName>
        <fullName evidence="2">Uncharacterized protein</fullName>
    </submittedName>
</protein>
<organism evidence="2 3">
    <name type="scientific">Aliidiomarina haloalkalitolerans</name>
    <dbReference type="NCBI Taxonomy" id="859059"/>
    <lineage>
        <taxon>Bacteria</taxon>
        <taxon>Pseudomonadati</taxon>
        <taxon>Pseudomonadota</taxon>
        <taxon>Gammaproteobacteria</taxon>
        <taxon>Alteromonadales</taxon>
        <taxon>Idiomarinaceae</taxon>
        <taxon>Aliidiomarina</taxon>
    </lineage>
</organism>
<dbReference type="Proteomes" id="UP000288212">
    <property type="component" value="Unassembled WGS sequence"/>
</dbReference>